<protein>
    <recommendedName>
        <fullName evidence="3">Secretion system C-terminal sorting domain-containing protein</fullName>
    </recommendedName>
</protein>
<dbReference type="InterPro" id="IPR026444">
    <property type="entry name" value="Secre_tail"/>
</dbReference>
<keyword evidence="2" id="KW-1185">Reference proteome</keyword>
<name>A0A0U4BPS4_9BACT</name>
<accession>A0A0U4BPS4</accession>
<organism evidence="1 2">
    <name type="scientific">Hymenobacter sedentarius</name>
    <dbReference type="NCBI Taxonomy" id="1411621"/>
    <lineage>
        <taxon>Bacteria</taxon>
        <taxon>Pseudomonadati</taxon>
        <taxon>Bacteroidota</taxon>
        <taxon>Cytophagia</taxon>
        <taxon>Cytophagales</taxon>
        <taxon>Hymenobacteraceae</taxon>
        <taxon>Hymenobacter</taxon>
    </lineage>
</organism>
<gene>
    <name evidence="1" type="ORF">AUC43_10185</name>
</gene>
<evidence type="ECO:0008006" key="3">
    <source>
        <dbReference type="Google" id="ProtNLM"/>
    </source>
</evidence>
<proteinExistence type="predicted"/>
<reference evidence="1 2" key="1">
    <citation type="submission" date="2015-12" db="EMBL/GenBank/DDBJ databases">
        <authorList>
            <person name="Shamseldin A."/>
            <person name="Moawad H."/>
            <person name="Abd El-Rahim W.M."/>
            <person name="Sadowsky M.J."/>
        </authorList>
    </citation>
    <scope>NUCLEOTIDE SEQUENCE [LARGE SCALE GENOMIC DNA]</scope>
    <source>
        <strain evidence="1 2">DG5B</strain>
    </source>
</reference>
<dbReference type="InterPro" id="IPR052918">
    <property type="entry name" value="Motility_Chemotaxis_Reg"/>
</dbReference>
<dbReference type="AlphaFoldDB" id="A0A0U4BPS4"/>
<dbReference type="Gene3D" id="2.80.10.50">
    <property type="match status" value="1"/>
</dbReference>
<dbReference type="EMBL" id="CP013909">
    <property type="protein sequence ID" value="ALW85431.1"/>
    <property type="molecule type" value="Genomic_DNA"/>
</dbReference>
<dbReference type="KEGG" id="hyg:AUC43_10185"/>
<dbReference type="STRING" id="1411621.AUC43_10185"/>
<dbReference type="NCBIfam" id="TIGR04183">
    <property type="entry name" value="Por_Secre_tail"/>
    <property type="match status" value="1"/>
</dbReference>
<dbReference type="SUPFAM" id="SSF50998">
    <property type="entry name" value="Quinoprotein alcohol dehydrogenase-like"/>
    <property type="match status" value="1"/>
</dbReference>
<dbReference type="PANTHER" id="PTHR35580:SF1">
    <property type="entry name" value="PHYTASE-LIKE DOMAIN-CONTAINING PROTEIN"/>
    <property type="match status" value="1"/>
</dbReference>
<evidence type="ECO:0000313" key="1">
    <source>
        <dbReference type="EMBL" id="ALW85431.1"/>
    </source>
</evidence>
<dbReference type="Proteomes" id="UP000059542">
    <property type="component" value="Chromosome"/>
</dbReference>
<sequence>MAADGSKYVTGMFYCTLTLGTVTVTPGAGSAHSYLAKYNAAGDVVWVKKMDADNNQGVDLRAAILAVDAASNVYLSGYFNSSATFESTTLTTATRDTYLVKYDAQGMQQWVKQGGSPGVAAGGLATDASGNVCITGYFQTSVSFGGVAISGGGMFYFKLSPTGAVVQGFRVGSGGVPGALAIDGVGNAYIAGAFTGTSTFGSIALVSAGNSDIYLCKLNAAGNVLWAVRDGGPSNDIATSLAVDATGNPFVCGSYDDDNVVSKIYVALFTTQGVPVWSRQIASTTTALNYVTGAAYDGRGGYYVTGEFAGTIVVGNTSLTTPSLSLFIARYDSQGTAVWADRAVGASGNFSTSTGLAFDASGNGYLSGTFSGTVALGSFSTTGLAEAFVAKLTPGSVLTGIRPAAVVTLALSVYPNPASTYTTFDLPAGGGHLLLIDALGRVVREQALPVTAGPHSVSLDCAAAGLYELRAILGNGKIARTQLAVQ</sequence>
<dbReference type="PANTHER" id="PTHR35580">
    <property type="entry name" value="CELL SURFACE GLYCOPROTEIN (S-LAYER PROTEIN)-LIKE PROTEIN"/>
    <property type="match status" value="1"/>
</dbReference>
<dbReference type="InterPro" id="IPR011047">
    <property type="entry name" value="Quinoprotein_ADH-like_sf"/>
</dbReference>
<evidence type="ECO:0000313" key="2">
    <source>
        <dbReference type="Proteomes" id="UP000059542"/>
    </source>
</evidence>